<keyword evidence="5 6" id="KW-0482">Metalloprotease</keyword>
<comment type="similarity">
    <text evidence="6">Belongs to the peptidase M48 family.</text>
</comment>
<sequence length="266" mass="29478">MKKLRIYLSLIVLALIVYYCSTVPITGRKQLSLIPASEINALSFQQYGEFIKQNKLSEDKEATAMVRRVGTNIQKAVETYFAQNNLSDQLKGYEWEFNLVESDEVNAWCMPGGKVVVYTGILPLTKDETGLAVVMGHEIAHAIAQHGAERMSQGLLQQLGGMALSVALQNEPETTQNLFLAAYGVGTTVGIMLPFSRSHESEADRLGLIFMAMAGYNPEAAVDFWTRMSKASGPKAPEWLSTHPSDETRIADIKKHLPEALSYYKK</sequence>
<evidence type="ECO:0000313" key="8">
    <source>
        <dbReference type="EMBL" id="AFH50889.1"/>
    </source>
</evidence>
<dbReference type="RefSeq" id="WP_014562023.1">
    <property type="nucleotide sequence ID" value="NC_017464.1"/>
</dbReference>
<dbReference type="GO" id="GO:0051603">
    <property type="term" value="P:proteolysis involved in protein catabolic process"/>
    <property type="evidence" value="ECO:0007669"/>
    <property type="project" value="TreeGrafter"/>
</dbReference>
<evidence type="ECO:0000256" key="1">
    <source>
        <dbReference type="ARBA" id="ARBA00022670"/>
    </source>
</evidence>
<dbReference type="KEGG" id="ial:IALB_3186"/>
<comment type="cofactor">
    <cofactor evidence="6">
        <name>Zn(2+)</name>
        <dbReference type="ChEBI" id="CHEBI:29105"/>
    </cofactor>
    <text evidence="6">Binds 1 zinc ion per subunit.</text>
</comment>
<dbReference type="GO" id="GO:0004222">
    <property type="term" value="F:metalloendopeptidase activity"/>
    <property type="evidence" value="ECO:0007669"/>
    <property type="project" value="InterPro"/>
</dbReference>
<name>I0API2_IGNAJ</name>
<gene>
    <name evidence="8" type="ordered locus">IALB_3186</name>
</gene>
<dbReference type="Gene3D" id="3.30.2010.10">
    <property type="entry name" value="Metalloproteases ('zincins'), catalytic domain"/>
    <property type="match status" value="1"/>
</dbReference>
<evidence type="ECO:0000256" key="4">
    <source>
        <dbReference type="ARBA" id="ARBA00022833"/>
    </source>
</evidence>
<evidence type="ECO:0000256" key="2">
    <source>
        <dbReference type="ARBA" id="ARBA00022723"/>
    </source>
</evidence>
<evidence type="ECO:0000256" key="6">
    <source>
        <dbReference type="RuleBase" id="RU003983"/>
    </source>
</evidence>
<proteinExistence type="inferred from homology"/>
<reference evidence="8 9" key="1">
    <citation type="journal article" date="2012" name="Front. Microbiol.">
        <title>Complete genome of Ignavibacterium album, a metabolically versatile, flagellated, facultative anaerobe from the phylum Chlorobi.</title>
        <authorList>
            <person name="Liu Z."/>
            <person name="Frigaard N.-U."/>
            <person name="Vogl K."/>
            <person name="Iino T."/>
            <person name="Ohkuma M."/>
            <person name="Overmann J."/>
            <person name="Bryant D.A."/>
        </authorList>
    </citation>
    <scope>NUCLEOTIDE SEQUENCE [LARGE SCALE GENOMIC DNA]</scope>
    <source>
        <strain evidence="9">DSM 19864 / JCM 16511 / NBRC 101810 / Mat9-16</strain>
    </source>
</reference>
<dbReference type="PATRIC" id="fig|945713.3.peg.3213"/>
<dbReference type="PANTHER" id="PTHR22726:SF1">
    <property type="entry name" value="METALLOENDOPEPTIDASE OMA1, MITOCHONDRIAL"/>
    <property type="match status" value="1"/>
</dbReference>
<dbReference type="EMBL" id="CP003418">
    <property type="protein sequence ID" value="AFH50889.1"/>
    <property type="molecule type" value="Genomic_DNA"/>
</dbReference>
<evidence type="ECO:0000256" key="5">
    <source>
        <dbReference type="ARBA" id="ARBA00023049"/>
    </source>
</evidence>
<keyword evidence="2" id="KW-0479">Metal-binding</keyword>
<dbReference type="HOGENOM" id="CLU_029002_5_0_10"/>
<dbReference type="InterPro" id="IPR051156">
    <property type="entry name" value="Mito/Outer_Membr_Metalloprot"/>
</dbReference>
<keyword evidence="9" id="KW-1185">Reference proteome</keyword>
<dbReference type="Proteomes" id="UP000007394">
    <property type="component" value="Chromosome"/>
</dbReference>
<evidence type="ECO:0000256" key="3">
    <source>
        <dbReference type="ARBA" id="ARBA00022801"/>
    </source>
</evidence>
<dbReference type="AlphaFoldDB" id="I0API2"/>
<dbReference type="PANTHER" id="PTHR22726">
    <property type="entry name" value="METALLOENDOPEPTIDASE OMA1"/>
    <property type="match status" value="1"/>
</dbReference>
<feature type="domain" description="Peptidase M48" evidence="7">
    <location>
        <begin position="72"/>
        <end position="255"/>
    </location>
</feature>
<keyword evidence="1 6" id="KW-0645">Protease</keyword>
<dbReference type="Pfam" id="PF01435">
    <property type="entry name" value="Peptidase_M48"/>
    <property type="match status" value="1"/>
</dbReference>
<dbReference type="GO" id="GO:0016020">
    <property type="term" value="C:membrane"/>
    <property type="evidence" value="ECO:0007669"/>
    <property type="project" value="TreeGrafter"/>
</dbReference>
<evidence type="ECO:0000313" key="9">
    <source>
        <dbReference type="Proteomes" id="UP000007394"/>
    </source>
</evidence>
<dbReference type="CDD" id="cd07331">
    <property type="entry name" value="M48C_Oma1_like"/>
    <property type="match status" value="1"/>
</dbReference>
<dbReference type="GO" id="GO:0046872">
    <property type="term" value="F:metal ion binding"/>
    <property type="evidence" value="ECO:0007669"/>
    <property type="project" value="UniProtKB-KW"/>
</dbReference>
<dbReference type="InterPro" id="IPR001915">
    <property type="entry name" value="Peptidase_M48"/>
</dbReference>
<evidence type="ECO:0000259" key="7">
    <source>
        <dbReference type="Pfam" id="PF01435"/>
    </source>
</evidence>
<dbReference type="eggNOG" id="COG0501">
    <property type="taxonomic scope" value="Bacteria"/>
</dbReference>
<accession>I0API2</accession>
<organism evidence="8 9">
    <name type="scientific">Ignavibacterium album (strain DSM 19864 / JCM 16511 / NBRC 101810 / Mat9-16)</name>
    <dbReference type="NCBI Taxonomy" id="945713"/>
    <lineage>
        <taxon>Bacteria</taxon>
        <taxon>Pseudomonadati</taxon>
        <taxon>Ignavibacteriota</taxon>
        <taxon>Ignavibacteria</taxon>
        <taxon>Ignavibacteriales</taxon>
        <taxon>Ignavibacteriaceae</taxon>
        <taxon>Ignavibacterium</taxon>
    </lineage>
</organism>
<protein>
    <submittedName>
        <fullName evidence="8">Zn-dependent protease with chaperone function</fullName>
    </submittedName>
</protein>
<dbReference type="OrthoDB" id="9810445at2"/>
<keyword evidence="4 6" id="KW-0862">Zinc</keyword>
<keyword evidence="3 6" id="KW-0378">Hydrolase</keyword>